<dbReference type="OrthoDB" id="4311274at2"/>
<organism evidence="2 3">
    <name type="scientific">Streptantibioticus cattleyicolor (strain ATCC 35852 / DSM 46488 / JCM 4925 / NBRC 14057 / NRRL 8057)</name>
    <name type="common">Streptomyces cattleya</name>
    <dbReference type="NCBI Taxonomy" id="1003195"/>
    <lineage>
        <taxon>Bacteria</taxon>
        <taxon>Bacillati</taxon>
        <taxon>Actinomycetota</taxon>
        <taxon>Actinomycetes</taxon>
        <taxon>Kitasatosporales</taxon>
        <taxon>Streptomycetaceae</taxon>
        <taxon>Streptantibioticus</taxon>
    </lineage>
</organism>
<dbReference type="eggNOG" id="ENOG503287H">
    <property type="taxonomic scope" value="Bacteria"/>
</dbReference>
<dbReference type="STRING" id="1003195.SCATT_16860"/>
<protein>
    <submittedName>
        <fullName evidence="2">Uncharacterized protein</fullName>
    </submittedName>
</protein>
<dbReference type="HOGENOM" id="CLU_2902187_0_0_11"/>
<dbReference type="KEGG" id="scy:SCATT_16860"/>
<dbReference type="Proteomes" id="UP000007842">
    <property type="component" value="Chromosome"/>
</dbReference>
<evidence type="ECO:0000313" key="3">
    <source>
        <dbReference type="Proteomes" id="UP000007842"/>
    </source>
</evidence>
<dbReference type="KEGG" id="sct:SCAT_1689"/>
<dbReference type="AlphaFoldDB" id="F8JPZ7"/>
<gene>
    <name evidence="2" type="ordered locus">SCATT_16860</name>
</gene>
<reference evidence="3" key="1">
    <citation type="submission" date="2011-12" db="EMBL/GenBank/DDBJ databases">
        <title>Complete genome sequence of Streptomyces cattleya strain DSM 46488.</title>
        <authorList>
            <person name="Ou H.-Y."/>
            <person name="Li P."/>
            <person name="Zhao C."/>
            <person name="O'Hagan D."/>
            <person name="Deng Z."/>
        </authorList>
    </citation>
    <scope>NUCLEOTIDE SEQUENCE [LARGE SCALE GENOMIC DNA]</scope>
    <source>
        <strain evidence="3">ATCC 35852 / DSM 46488 / JCM 4925 / NBRC 14057 / NRRL 8057</strain>
    </source>
</reference>
<sequence>MKYHTGRVWQAEAEAQKARADRLQDDLAEIKERLARIEAENSRLLEILSVIDPERIAALRHP</sequence>
<name>F8JPZ7_STREN</name>
<evidence type="ECO:0000256" key="1">
    <source>
        <dbReference type="SAM" id="Coils"/>
    </source>
</evidence>
<dbReference type="RefSeq" id="WP_014142447.1">
    <property type="nucleotide sequence ID" value="NC_016111.1"/>
</dbReference>
<feature type="coiled-coil region" evidence="1">
    <location>
        <begin position="13"/>
        <end position="47"/>
    </location>
</feature>
<accession>G8WP24</accession>
<keyword evidence="1" id="KW-0175">Coiled coil</keyword>
<dbReference type="PATRIC" id="fig|1003195.11.peg.3250"/>
<dbReference type="EMBL" id="CP003219">
    <property type="protein sequence ID" value="AEW94057.1"/>
    <property type="molecule type" value="Genomic_DNA"/>
</dbReference>
<keyword evidence="3" id="KW-1185">Reference proteome</keyword>
<accession>F8JPZ7</accession>
<evidence type="ECO:0000313" key="2">
    <source>
        <dbReference type="EMBL" id="AEW94057.1"/>
    </source>
</evidence>
<proteinExistence type="predicted"/>